<gene>
    <name evidence="2" type="primary">SAP25</name>
</gene>
<proteinExistence type="predicted"/>
<reference evidence="2" key="1">
    <citation type="submission" date="2025-08" db="UniProtKB">
        <authorList>
            <consortium name="Ensembl"/>
        </authorList>
    </citation>
    <scope>IDENTIFICATION</scope>
</reference>
<dbReference type="GO" id="GO:0006355">
    <property type="term" value="P:regulation of DNA-templated transcription"/>
    <property type="evidence" value="ECO:0007669"/>
    <property type="project" value="InterPro"/>
</dbReference>
<accession>A0A2K6V3I8</accession>
<dbReference type="GO" id="GO:0005634">
    <property type="term" value="C:nucleus"/>
    <property type="evidence" value="ECO:0007669"/>
    <property type="project" value="InterPro"/>
</dbReference>
<sequence>MLPWSPRRWGAGPEETPEGPGPTAGRDQGEAWRSGADAPRELGTPPRDSPQPPPRRHSWTQREQLLLPQHPPGPATEQPLGAPVPLHPQMAWEEAPSRTTPLAPWDPKYEAKAGPRLVWGANCSSGASFSGRTLCHPSFWPLYEAASGRGPQPAALATGHQNGQQVHPDAGFPVMCREDVFFSDPLLPQGQRVPLYLSEAPQQVMGSLKLLPPPPIMSPWVFPSLSPSPGRSTALLSGPELIALTGLLQMSQGEPRPSSSVAATPTAGPPDPASDPTSPCGGPSSSHSADPSLPQTPDTHCS</sequence>
<feature type="compositionally biased region" description="Polar residues" evidence="1">
    <location>
        <begin position="283"/>
        <end position="302"/>
    </location>
</feature>
<name>A0A2K6V3I8_SAIBB</name>
<dbReference type="PANTHER" id="PTHR39231">
    <property type="entry name" value="HISTONE DEACETYLASE COMPLEX SUBUNIT SAP25"/>
    <property type="match status" value="1"/>
</dbReference>
<evidence type="ECO:0000256" key="1">
    <source>
        <dbReference type="SAM" id="MobiDB-lite"/>
    </source>
</evidence>
<dbReference type="GeneTree" id="ENSGT00390000007899"/>
<dbReference type="Proteomes" id="UP000233220">
    <property type="component" value="Unplaced"/>
</dbReference>
<keyword evidence="3" id="KW-1185">Reference proteome</keyword>
<dbReference type="PANTHER" id="PTHR39231:SF1">
    <property type="entry name" value="HISTONE DEACETYLASE COMPLEX SUBUNIT SAP25"/>
    <property type="match status" value="1"/>
</dbReference>
<organism evidence="2 3">
    <name type="scientific">Saimiri boliviensis boliviensis</name>
    <name type="common">Bolivian squirrel monkey</name>
    <dbReference type="NCBI Taxonomy" id="39432"/>
    <lineage>
        <taxon>Eukaryota</taxon>
        <taxon>Metazoa</taxon>
        <taxon>Chordata</taxon>
        <taxon>Craniata</taxon>
        <taxon>Vertebrata</taxon>
        <taxon>Euteleostomi</taxon>
        <taxon>Mammalia</taxon>
        <taxon>Eutheria</taxon>
        <taxon>Euarchontoglires</taxon>
        <taxon>Primates</taxon>
        <taxon>Haplorrhini</taxon>
        <taxon>Platyrrhini</taxon>
        <taxon>Cebidae</taxon>
        <taxon>Saimiriinae</taxon>
        <taxon>Saimiri</taxon>
    </lineage>
</organism>
<dbReference type="STRING" id="39432.ENSSBOP00000038731"/>
<reference evidence="2" key="2">
    <citation type="submission" date="2025-09" db="UniProtKB">
        <authorList>
            <consortium name="Ensembl"/>
        </authorList>
    </citation>
    <scope>IDENTIFICATION</scope>
</reference>
<protein>
    <submittedName>
        <fullName evidence="2">Sin3A associated protein 25</fullName>
    </submittedName>
</protein>
<dbReference type="InterPro" id="IPR029163">
    <property type="entry name" value="SAP25"/>
</dbReference>
<dbReference type="GO" id="GO:0005737">
    <property type="term" value="C:cytoplasm"/>
    <property type="evidence" value="ECO:0007669"/>
    <property type="project" value="InterPro"/>
</dbReference>
<feature type="region of interest" description="Disordered" evidence="1">
    <location>
        <begin position="251"/>
        <end position="302"/>
    </location>
</feature>
<dbReference type="OMA" id="AGPQPVW"/>
<dbReference type="Gene3D" id="6.10.140.710">
    <property type="match status" value="1"/>
</dbReference>
<dbReference type="Ensembl" id="ENSSBOT00000055686.1">
    <property type="protein sequence ID" value="ENSSBOP00000038731.1"/>
    <property type="gene ID" value="ENSSBOG00000035430.1"/>
</dbReference>
<dbReference type="Pfam" id="PF15476">
    <property type="entry name" value="SAP25"/>
    <property type="match status" value="1"/>
</dbReference>
<dbReference type="AlphaFoldDB" id="A0A2K6V3I8"/>
<feature type="region of interest" description="Disordered" evidence="1">
    <location>
        <begin position="1"/>
        <end position="85"/>
    </location>
</feature>
<evidence type="ECO:0000313" key="3">
    <source>
        <dbReference type="Proteomes" id="UP000233220"/>
    </source>
</evidence>
<evidence type="ECO:0000313" key="2">
    <source>
        <dbReference type="Ensembl" id="ENSSBOP00000038731.1"/>
    </source>
</evidence>
<feature type="compositionally biased region" description="Polar residues" evidence="1">
    <location>
        <begin position="251"/>
        <end position="261"/>
    </location>
</feature>